<dbReference type="GO" id="GO:0003676">
    <property type="term" value="F:nucleic acid binding"/>
    <property type="evidence" value="ECO:0007669"/>
    <property type="project" value="InterPro"/>
</dbReference>
<evidence type="ECO:0000256" key="1">
    <source>
        <dbReference type="SAM" id="MobiDB-lite"/>
    </source>
</evidence>
<dbReference type="PANTHER" id="PTHR47592:SF27">
    <property type="entry name" value="OS08G0421700 PROTEIN"/>
    <property type="match status" value="1"/>
</dbReference>
<evidence type="ECO:0000259" key="2">
    <source>
        <dbReference type="Pfam" id="PF22936"/>
    </source>
</evidence>
<protein>
    <submittedName>
        <fullName evidence="3">Putative zinc finger, CCHC-type</fullName>
    </submittedName>
</protein>
<dbReference type="SUPFAM" id="SSF57756">
    <property type="entry name" value="Retrovirus zinc finger-like domains"/>
    <property type="match status" value="1"/>
</dbReference>
<dbReference type="EMBL" id="CM007897">
    <property type="protein sequence ID" value="OTG19316.1"/>
    <property type="molecule type" value="Genomic_DNA"/>
</dbReference>
<dbReference type="Pfam" id="PF22936">
    <property type="entry name" value="Pol_BBD"/>
    <property type="match status" value="1"/>
</dbReference>
<dbReference type="InterPro" id="IPR054722">
    <property type="entry name" value="PolX-like_BBD"/>
</dbReference>
<accession>A0A251U8Y1</accession>
<dbReference type="Pfam" id="PF14223">
    <property type="entry name" value="Retrotran_gag_2"/>
    <property type="match status" value="1"/>
</dbReference>
<feature type="compositionally biased region" description="Basic residues" evidence="1">
    <location>
        <begin position="119"/>
        <end position="138"/>
    </location>
</feature>
<organism evidence="3 4">
    <name type="scientific">Helianthus annuus</name>
    <name type="common">Common sunflower</name>
    <dbReference type="NCBI Taxonomy" id="4232"/>
    <lineage>
        <taxon>Eukaryota</taxon>
        <taxon>Viridiplantae</taxon>
        <taxon>Streptophyta</taxon>
        <taxon>Embryophyta</taxon>
        <taxon>Tracheophyta</taxon>
        <taxon>Spermatophyta</taxon>
        <taxon>Magnoliopsida</taxon>
        <taxon>eudicotyledons</taxon>
        <taxon>Gunneridae</taxon>
        <taxon>Pentapetalae</taxon>
        <taxon>asterids</taxon>
        <taxon>campanulids</taxon>
        <taxon>Asterales</taxon>
        <taxon>Asteraceae</taxon>
        <taxon>Asteroideae</taxon>
        <taxon>Heliantheae alliance</taxon>
        <taxon>Heliantheae</taxon>
        <taxon>Helianthus</taxon>
    </lineage>
</organism>
<dbReference type="OMA" id="NTRMREG"/>
<feature type="region of interest" description="Disordered" evidence="1">
    <location>
        <begin position="104"/>
        <end position="140"/>
    </location>
</feature>
<dbReference type="Proteomes" id="UP000215914">
    <property type="component" value="Chromosome 8"/>
</dbReference>
<dbReference type="InterPro" id="IPR036875">
    <property type="entry name" value="Znf_CCHC_sf"/>
</dbReference>
<dbReference type="AlphaFoldDB" id="A0A251U8Y1"/>
<gene>
    <name evidence="3" type="ORF">HannXRQ_Chr08g0232751</name>
</gene>
<name>A0A251U8Y1_HELAN</name>
<keyword evidence="4" id="KW-1185">Reference proteome</keyword>
<evidence type="ECO:0000313" key="3">
    <source>
        <dbReference type="EMBL" id="OTG19316.1"/>
    </source>
</evidence>
<proteinExistence type="predicted"/>
<evidence type="ECO:0000313" key="4">
    <source>
        <dbReference type="Proteomes" id="UP000215914"/>
    </source>
</evidence>
<dbReference type="InParanoid" id="A0A251U8Y1"/>
<dbReference type="GO" id="GO:0008270">
    <property type="term" value="F:zinc ion binding"/>
    <property type="evidence" value="ECO:0007669"/>
    <property type="project" value="InterPro"/>
</dbReference>
<feature type="domain" description="Retrovirus-related Pol polyprotein from transposon TNT 1-94-like beta-barrel" evidence="2">
    <location>
        <begin position="189"/>
        <end position="268"/>
    </location>
</feature>
<dbReference type="PANTHER" id="PTHR47592">
    <property type="entry name" value="PBF68 PROTEIN"/>
    <property type="match status" value="1"/>
</dbReference>
<sequence>MMAALSNMYEKPSAANKVYLIRELVNTRMREGDSVTAHINNLNSILSRLVSVNIKFDDEVQALLLLSSLPDSWSGTVTAVTSSSDTSNFTFVKMRDLILGEDVRRRNSGGSSGDLMHVGRGRKNNRCSGSKNRKRSQSRARNNMTCWNFKEVGHFRNQCPNDKKEVNAAVDHSDDEVLICNVESSVDSWVMDSGASFHATHSSEALQNLKIGDFGKVRLANDEVLDVTSMGDIDLVTSVGSTWTLRDVRVIPGLKKMLISVGQLDDQGHEVKFGSGQWKVIKGNLVVARGKKRGSLYMVSVPPEGEILPVQKKTKIGFTESRGQKKVCFADGKPRVIGQIQVERARKGSVKPVIGIRGSGSTGRASVRVTRRQWVKRTSILADKVSPVDYLLYSESVCSQDVPGSGSLCQWEPIGTENESRVVTDELKLSGSFNGPLG</sequence>
<reference evidence="4" key="1">
    <citation type="journal article" date="2017" name="Nature">
        <title>The sunflower genome provides insights into oil metabolism, flowering and Asterid evolution.</title>
        <authorList>
            <person name="Badouin H."/>
            <person name="Gouzy J."/>
            <person name="Grassa C.J."/>
            <person name="Murat F."/>
            <person name="Staton S.E."/>
            <person name="Cottret L."/>
            <person name="Lelandais-Briere C."/>
            <person name="Owens G.L."/>
            <person name="Carrere S."/>
            <person name="Mayjonade B."/>
            <person name="Legrand L."/>
            <person name="Gill N."/>
            <person name="Kane N.C."/>
            <person name="Bowers J.E."/>
            <person name="Hubner S."/>
            <person name="Bellec A."/>
            <person name="Berard A."/>
            <person name="Berges H."/>
            <person name="Blanchet N."/>
            <person name="Boniface M.C."/>
            <person name="Brunel D."/>
            <person name="Catrice O."/>
            <person name="Chaidir N."/>
            <person name="Claudel C."/>
            <person name="Donnadieu C."/>
            <person name="Faraut T."/>
            <person name="Fievet G."/>
            <person name="Helmstetter N."/>
            <person name="King M."/>
            <person name="Knapp S.J."/>
            <person name="Lai Z."/>
            <person name="Le Paslier M.C."/>
            <person name="Lippi Y."/>
            <person name="Lorenzon L."/>
            <person name="Mandel J.R."/>
            <person name="Marage G."/>
            <person name="Marchand G."/>
            <person name="Marquand E."/>
            <person name="Bret-Mestries E."/>
            <person name="Morien E."/>
            <person name="Nambeesan S."/>
            <person name="Nguyen T."/>
            <person name="Pegot-Espagnet P."/>
            <person name="Pouilly N."/>
            <person name="Raftis F."/>
            <person name="Sallet E."/>
            <person name="Schiex T."/>
            <person name="Thomas J."/>
            <person name="Vandecasteele C."/>
            <person name="Vares D."/>
            <person name="Vear F."/>
            <person name="Vautrin S."/>
            <person name="Crespi M."/>
            <person name="Mangin B."/>
            <person name="Burke J.M."/>
            <person name="Salse J."/>
            <person name="Munos S."/>
            <person name="Vincourt P."/>
            <person name="Rieseberg L.H."/>
            <person name="Langlade N.B."/>
        </authorList>
    </citation>
    <scope>NUCLEOTIDE SEQUENCE [LARGE SCALE GENOMIC DNA]</scope>
    <source>
        <strain evidence="4">cv. SF193</strain>
    </source>
</reference>